<reference evidence="2" key="1">
    <citation type="submission" date="2013-10" db="EMBL/GenBank/DDBJ databases">
        <title>Genome sequencing of Onchocerca volvulus.</title>
        <authorList>
            <person name="Cotton J."/>
            <person name="Tsai J."/>
            <person name="Stanley E."/>
            <person name="Tracey A."/>
            <person name="Holroyd N."/>
            <person name="Lustigman S."/>
            <person name="Berriman M."/>
        </authorList>
    </citation>
    <scope>NUCLEOTIDE SEQUENCE</scope>
</reference>
<organism evidence="1 2">
    <name type="scientific">Onchocerca volvulus</name>
    <dbReference type="NCBI Taxonomy" id="6282"/>
    <lineage>
        <taxon>Eukaryota</taxon>
        <taxon>Metazoa</taxon>
        <taxon>Ecdysozoa</taxon>
        <taxon>Nematoda</taxon>
        <taxon>Chromadorea</taxon>
        <taxon>Rhabditida</taxon>
        <taxon>Spirurina</taxon>
        <taxon>Spiruromorpha</taxon>
        <taxon>Filarioidea</taxon>
        <taxon>Onchocercidae</taxon>
        <taxon>Onchocerca</taxon>
    </lineage>
</organism>
<evidence type="ECO:0000313" key="2">
    <source>
        <dbReference type="Proteomes" id="UP000024404"/>
    </source>
</evidence>
<dbReference type="SUPFAM" id="SSF47027">
    <property type="entry name" value="Acyl-CoA binding protein"/>
    <property type="match status" value="1"/>
</dbReference>
<dbReference type="Proteomes" id="UP000024404">
    <property type="component" value="Unassembled WGS sequence"/>
</dbReference>
<name>A0A8R1U127_ONCVO</name>
<accession>A0A8R1U127</accession>
<evidence type="ECO:0000313" key="1">
    <source>
        <dbReference type="EnsemblMetazoa" id="OVOC9291.1"/>
    </source>
</evidence>
<dbReference type="InterPro" id="IPR035984">
    <property type="entry name" value="Acyl-CoA-binding_sf"/>
</dbReference>
<protein>
    <recommendedName>
        <fullName evidence="3">ACB domain-containing protein</fullName>
    </recommendedName>
</protein>
<dbReference type="AlphaFoldDB" id="A0A8R1U127"/>
<dbReference type="InterPro" id="IPR014352">
    <property type="entry name" value="FERM/acyl-CoA-bd_prot_sf"/>
</dbReference>
<reference evidence="1" key="2">
    <citation type="submission" date="2022-06" db="UniProtKB">
        <authorList>
            <consortium name="EnsemblMetazoa"/>
        </authorList>
    </citation>
    <scope>IDENTIFICATION</scope>
</reference>
<sequence length="292" mass="34025">MSISDCDKSDYISNHWTSSDTEHSFSKMSSEDSLDKIDKRMDSDSDVELNLTANMQCDQEKSSISGSDLELNLASDIHSADSSPNSAIIHERNSNKLYFNSKMDSSGDEIPNLMDDDDFIDGTDISDNEKSKDNEVLDEADDEFIMKQLEKLIIRRNKKDNEARLRWLAFLREQKEAQEEEKQFEAYWKRRHQEDKDSWRDKDFANAIYKMCRAGYKGEHGHFDVPEQTLQQMNALYMQVTVGDYDGNKRLSFAKEWKKLKGKTKIDCQKEFIKITNRTITMYGWNPPDGWL</sequence>
<dbReference type="EnsemblMetazoa" id="OVOC9291.1">
    <property type="protein sequence ID" value="OVOC9291.1"/>
    <property type="gene ID" value="WBGene00246100"/>
</dbReference>
<proteinExistence type="predicted"/>
<dbReference type="EMBL" id="CMVM020000261">
    <property type="status" value="NOT_ANNOTATED_CDS"/>
    <property type="molecule type" value="Genomic_DNA"/>
</dbReference>
<keyword evidence="2" id="KW-1185">Reference proteome</keyword>
<dbReference type="OMA" id="KMCRAGY"/>
<dbReference type="Gene3D" id="1.20.80.10">
    <property type="match status" value="1"/>
</dbReference>
<evidence type="ECO:0008006" key="3">
    <source>
        <dbReference type="Google" id="ProtNLM"/>
    </source>
</evidence>
<dbReference type="GO" id="GO:0000062">
    <property type="term" value="F:fatty-acyl-CoA binding"/>
    <property type="evidence" value="ECO:0007669"/>
    <property type="project" value="InterPro"/>
</dbReference>